<dbReference type="Gene3D" id="3.90.400.10">
    <property type="entry name" value="Oligo-1,6-glucosidase, Domain 2"/>
    <property type="match status" value="1"/>
</dbReference>
<evidence type="ECO:0000259" key="2">
    <source>
        <dbReference type="SMART" id="SM00642"/>
    </source>
</evidence>
<gene>
    <name evidence="3" type="ORF">GCM10007854_27160</name>
</gene>
<dbReference type="Proteomes" id="UP001161390">
    <property type="component" value="Unassembled WGS sequence"/>
</dbReference>
<accession>A0ABQ5V2J5</accession>
<dbReference type="Gene3D" id="3.20.20.80">
    <property type="entry name" value="Glycosidases"/>
    <property type="match status" value="2"/>
</dbReference>
<evidence type="ECO:0000313" key="4">
    <source>
        <dbReference type="Proteomes" id="UP001161390"/>
    </source>
</evidence>
<dbReference type="InterPro" id="IPR045857">
    <property type="entry name" value="O16G_dom_2"/>
</dbReference>
<proteinExistence type="inferred from homology"/>
<dbReference type="PANTHER" id="PTHR10357:SF179">
    <property type="entry name" value="NEUTRAL AND BASIC AMINO ACID TRANSPORT PROTEIN RBAT"/>
    <property type="match status" value="1"/>
</dbReference>
<reference evidence="3" key="1">
    <citation type="journal article" date="2014" name="Int. J. Syst. Evol. Microbiol.">
        <title>Complete genome of a new Firmicutes species belonging to the dominant human colonic microbiota ('Ruminococcus bicirculans') reveals two chromosomes and a selective capacity to utilize plant glucans.</title>
        <authorList>
            <consortium name="NISC Comparative Sequencing Program"/>
            <person name="Wegmann U."/>
            <person name="Louis P."/>
            <person name="Goesmann A."/>
            <person name="Henrissat B."/>
            <person name="Duncan S.H."/>
            <person name="Flint H.J."/>
        </authorList>
    </citation>
    <scope>NUCLEOTIDE SEQUENCE</scope>
    <source>
        <strain evidence="3">NBRC 108216</strain>
    </source>
</reference>
<organism evidence="3 4">
    <name type="scientific">Algimonas porphyrae</name>
    <dbReference type="NCBI Taxonomy" id="1128113"/>
    <lineage>
        <taxon>Bacteria</taxon>
        <taxon>Pseudomonadati</taxon>
        <taxon>Pseudomonadota</taxon>
        <taxon>Alphaproteobacteria</taxon>
        <taxon>Maricaulales</taxon>
        <taxon>Robiginitomaculaceae</taxon>
        <taxon>Algimonas</taxon>
    </lineage>
</organism>
<dbReference type="Pfam" id="PF00128">
    <property type="entry name" value="Alpha-amylase"/>
    <property type="match status" value="1"/>
</dbReference>
<evidence type="ECO:0000313" key="3">
    <source>
        <dbReference type="EMBL" id="GLQ21761.1"/>
    </source>
</evidence>
<feature type="domain" description="Glycosyl hydrolase family 13 catalytic" evidence="2">
    <location>
        <begin position="38"/>
        <end position="424"/>
    </location>
</feature>
<name>A0ABQ5V2J5_9PROT</name>
<evidence type="ECO:0000256" key="1">
    <source>
        <dbReference type="ARBA" id="ARBA00008061"/>
    </source>
</evidence>
<dbReference type="SUPFAM" id="SSF51445">
    <property type="entry name" value="(Trans)glycosidases"/>
    <property type="match status" value="1"/>
</dbReference>
<keyword evidence="4" id="KW-1185">Reference proteome</keyword>
<dbReference type="PANTHER" id="PTHR10357">
    <property type="entry name" value="ALPHA-AMYLASE FAMILY MEMBER"/>
    <property type="match status" value="1"/>
</dbReference>
<dbReference type="EMBL" id="BSNJ01000006">
    <property type="protein sequence ID" value="GLQ21761.1"/>
    <property type="molecule type" value="Genomic_DNA"/>
</dbReference>
<reference evidence="3" key="2">
    <citation type="submission" date="2023-01" db="EMBL/GenBank/DDBJ databases">
        <title>Draft genome sequence of Algimonas porphyrae strain NBRC 108216.</title>
        <authorList>
            <person name="Sun Q."/>
            <person name="Mori K."/>
        </authorList>
    </citation>
    <scope>NUCLEOTIDE SEQUENCE</scope>
    <source>
        <strain evidence="3">NBRC 108216</strain>
    </source>
</reference>
<comment type="caution">
    <text evidence="3">The sequence shown here is derived from an EMBL/GenBank/DDBJ whole genome shotgun (WGS) entry which is preliminary data.</text>
</comment>
<sequence>MSLPPEGVLVQEAAVTDMTTSRTTQDASPWWKGATIYQIYPRSFQDTTGDGIGDLPGITRRLDYVASLGVQAIWISPFFTSPMADYGYDVADFCGVDPIFGTLGDFDALVSKAHALGLKVTIDQVYSHTSDQHPWFEESRRSRDNEKADWYVWADARPDGTPPNNWQSVFGMGAWEWDARRGQYYLHNFLREQPDLNLHNRDVQDAILSATRFWLDRGVDGFRLDALNFGMHNRDLTDNPIETDPKRPPTRPFDFQRHTHSMSQPEIVPFIERIRSTIDRYGGRHFTVAEVGGPRPLLEMKAFTQGSARLNSAYAFDFLYADQLTADLVRKTQREWPGTEGEGWPSWAFENHDAPRAVSRWRGSCSADRYAKLLALLLLALRGNAFIYNGGELGLTQGDIAFEDLKDPEAITNWPETLGRDGARTPMPWDASRNDHAGFSEGKPWLPVQDDHRQACVAHQVRDPESVLNTYRAAIALRNSCRVLREGAIRFDGEGELLVFDRLLDGRRRRCVFNLGATSLPYDGETAAELCVGDRPENGMVSAYSAFVSPLSS</sequence>
<dbReference type="InterPro" id="IPR017853">
    <property type="entry name" value="GH"/>
</dbReference>
<dbReference type="CDD" id="cd11330">
    <property type="entry name" value="AmyAc_OligoGlu"/>
    <property type="match status" value="1"/>
</dbReference>
<protein>
    <submittedName>
        <fullName evidence="3">Alpha-glucosidase</fullName>
    </submittedName>
</protein>
<dbReference type="InterPro" id="IPR006047">
    <property type="entry name" value="GH13_cat_dom"/>
</dbReference>
<comment type="similarity">
    <text evidence="1">Belongs to the glycosyl hydrolase 13 family.</text>
</comment>
<dbReference type="SMART" id="SM00642">
    <property type="entry name" value="Aamy"/>
    <property type="match status" value="1"/>
</dbReference>